<evidence type="ECO:0000313" key="4">
    <source>
        <dbReference type="Proteomes" id="UP000523079"/>
    </source>
</evidence>
<reference evidence="3 4" key="1">
    <citation type="submission" date="2020-07" db="EMBL/GenBank/DDBJ databases">
        <title>Sequencing the genomes of 1000 actinobacteria strains.</title>
        <authorList>
            <person name="Klenk H.-P."/>
        </authorList>
    </citation>
    <scope>NUCLEOTIDE SEQUENCE [LARGE SCALE GENOMIC DNA]</scope>
    <source>
        <strain evidence="3 4">DSM 100723</strain>
    </source>
</reference>
<dbReference type="PANTHER" id="PTHR41775:SF1">
    <property type="entry name" value="PEPTIDASE M6-LIKE DOMAIN-CONTAINING PROTEIN"/>
    <property type="match status" value="1"/>
</dbReference>
<dbReference type="Pfam" id="PF05547">
    <property type="entry name" value="Peptidase_M6"/>
    <property type="match status" value="1"/>
</dbReference>
<feature type="domain" description="Peptidase M6-like" evidence="2">
    <location>
        <begin position="123"/>
        <end position="321"/>
    </location>
</feature>
<dbReference type="GO" id="GO:0008233">
    <property type="term" value="F:peptidase activity"/>
    <property type="evidence" value="ECO:0007669"/>
    <property type="project" value="InterPro"/>
</dbReference>
<dbReference type="SUPFAM" id="SSF55486">
    <property type="entry name" value="Metalloproteases ('zincins'), catalytic domain"/>
    <property type="match status" value="1"/>
</dbReference>
<feature type="compositionally biased region" description="Low complexity" evidence="1">
    <location>
        <begin position="585"/>
        <end position="598"/>
    </location>
</feature>
<protein>
    <submittedName>
        <fullName evidence="3">Immune inhibitor A</fullName>
        <ecNumber evidence="3">3.4.24.-</ecNumber>
    </submittedName>
</protein>
<feature type="region of interest" description="Disordered" evidence="1">
    <location>
        <begin position="542"/>
        <end position="568"/>
    </location>
</feature>
<evidence type="ECO:0000313" key="3">
    <source>
        <dbReference type="EMBL" id="MBA8792418.1"/>
    </source>
</evidence>
<accession>A0A7W3P418</accession>
<keyword evidence="3" id="KW-0378">Hydrolase</keyword>
<keyword evidence="4" id="KW-1185">Reference proteome</keyword>
<dbReference type="RefSeq" id="WP_182558079.1">
    <property type="nucleotide sequence ID" value="NZ_JACGWT010000001.1"/>
</dbReference>
<evidence type="ECO:0000256" key="1">
    <source>
        <dbReference type="SAM" id="MobiDB-lite"/>
    </source>
</evidence>
<dbReference type="NCBIfam" id="TIGR03296">
    <property type="entry name" value="M6dom_TIGR03296"/>
    <property type="match status" value="1"/>
</dbReference>
<dbReference type="AlphaFoldDB" id="A0A7W3P418"/>
<dbReference type="InterPro" id="IPR008757">
    <property type="entry name" value="Peptidase_M6-like_domain"/>
</dbReference>
<feature type="compositionally biased region" description="Gly residues" evidence="1">
    <location>
        <begin position="550"/>
        <end position="561"/>
    </location>
</feature>
<feature type="region of interest" description="Disordered" evidence="1">
    <location>
        <begin position="585"/>
        <end position="619"/>
    </location>
</feature>
<feature type="compositionally biased region" description="Polar residues" evidence="1">
    <location>
        <begin position="429"/>
        <end position="447"/>
    </location>
</feature>
<dbReference type="EMBL" id="JACGWT010000001">
    <property type="protein sequence ID" value="MBA8792418.1"/>
    <property type="molecule type" value="Genomic_DNA"/>
</dbReference>
<proteinExistence type="predicted"/>
<sequence length="640" mass="68522">MFDHPHDHQHDHGAAGATAGLTEDQRHGTCAIAPSPELRERWSGQLDTAQRRLRGDDSARFTLRREPRRLGFNDGVIVPPEEFPVGTPLQAIRNAAADRAPLRGTVRVAVVLVDFSDHAMTQTTQHFSDLFFSTGVLPHGSVREYYQEVTNGLVTLDGTVVGPYRMPQTLAWYAANGSGIGLNSTPFRSPQLARDAAAAADPAINFAPYDNDGNGYVDAFIVVHAGSGAEVTGSLNDIWSHKSTLSSVYNADGTRIYGYLTIPEDARIGVSAHELGHLLFGFPDLYDTDYSSEGIGNWCLMAGGSWNGGGDVPAHPSAWCKANQGWASVTNVTTNGTITVPAIETGHTMFRLWQNGASGSEYFLLENRQQTGYDADLPGSGLLLWHVDENQPGNTDENHYKVGLLQADGRRDLELDHNRGDAGDPFPGSANTTAVNDSTSPNTRSYAGASTSVTVSHISASGPSMTADVTVRTKSVIKDIKDVRKDGKEISKDLKDRKEVAKEIKEVRKEVKEIRKEVIKEVKEARKDLKDRKEVAKEIKENAKEAGENWPGGGGDGGGFAPSGPGDDLEQRVAALEALVYGDPDAAGAADGGTETAASFIDPSLRPDLIGAPGTGPDPQLAARMAAGDAGAKRVFDTRI</sequence>
<dbReference type="Proteomes" id="UP000523079">
    <property type="component" value="Unassembled WGS sequence"/>
</dbReference>
<evidence type="ECO:0000259" key="2">
    <source>
        <dbReference type="Pfam" id="PF05547"/>
    </source>
</evidence>
<dbReference type="GO" id="GO:0006508">
    <property type="term" value="P:proteolysis"/>
    <property type="evidence" value="ECO:0007669"/>
    <property type="project" value="InterPro"/>
</dbReference>
<comment type="caution">
    <text evidence="3">The sequence shown here is derived from an EMBL/GenBank/DDBJ whole genome shotgun (WGS) entry which is preliminary data.</text>
</comment>
<dbReference type="EC" id="3.4.24.-" evidence="3"/>
<dbReference type="PANTHER" id="PTHR41775">
    <property type="entry name" value="SECRETED PROTEIN-RELATED"/>
    <property type="match status" value="1"/>
</dbReference>
<feature type="region of interest" description="Disordered" evidence="1">
    <location>
        <begin position="419"/>
        <end position="447"/>
    </location>
</feature>
<name>A0A7W3P418_9ACTN</name>
<organism evidence="3 4">
    <name type="scientific">Microlunatus kandeliicorticis</name>
    <dbReference type="NCBI Taxonomy" id="1759536"/>
    <lineage>
        <taxon>Bacteria</taxon>
        <taxon>Bacillati</taxon>
        <taxon>Actinomycetota</taxon>
        <taxon>Actinomycetes</taxon>
        <taxon>Propionibacteriales</taxon>
        <taxon>Propionibacteriaceae</taxon>
        <taxon>Microlunatus</taxon>
    </lineage>
</organism>
<gene>
    <name evidence="3" type="ORF">FHX74_000012</name>
</gene>